<evidence type="ECO:0000256" key="3">
    <source>
        <dbReference type="ARBA" id="ARBA00022475"/>
    </source>
</evidence>
<dbReference type="InterPro" id="IPR018449">
    <property type="entry name" value="NIL_domain"/>
</dbReference>
<dbReference type="SMART" id="SM00930">
    <property type="entry name" value="NIL"/>
    <property type="match status" value="1"/>
</dbReference>
<protein>
    <submittedName>
        <fullName evidence="11">D-methionine transport system ATP-binding protein</fullName>
    </submittedName>
</protein>
<dbReference type="PROSITE" id="PS50893">
    <property type="entry name" value="ABC_TRANSPORTER_2"/>
    <property type="match status" value="1"/>
</dbReference>
<keyword evidence="6" id="KW-1278">Translocase</keyword>
<keyword evidence="5 11" id="KW-0067">ATP-binding</keyword>
<keyword evidence="8" id="KW-0472">Membrane</keyword>
<comment type="caution">
    <text evidence="11">The sequence shown here is derived from an EMBL/GenBank/DDBJ whole genome shotgun (WGS) entry which is preliminary data.</text>
</comment>
<gene>
    <name evidence="11" type="ORF">QO012_004150</name>
</gene>
<dbReference type="GO" id="GO:0005524">
    <property type="term" value="F:ATP binding"/>
    <property type="evidence" value="ECO:0007669"/>
    <property type="project" value="UniProtKB-KW"/>
</dbReference>
<dbReference type="PANTHER" id="PTHR43166:SF30">
    <property type="entry name" value="METHIONINE IMPORT ATP-BINDING PROTEIN METN"/>
    <property type="match status" value="1"/>
</dbReference>
<dbReference type="Gene3D" id="3.40.50.300">
    <property type="entry name" value="P-loop containing nucleotide triphosphate hydrolases"/>
    <property type="match status" value="1"/>
</dbReference>
<dbReference type="SMART" id="SM00382">
    <property type="entry name" value="AAA"/>
    <property type="match status" value="1"/>
</dbReference>
<accession>A0ABU0I4S9</accession>
<dbReference type="PANTHER" id="PTHR43166">
    <property type="entry name" value="AMINO ACID IMPORT ATP-BINDING PROTEIN"/>
    <property type="match status" value="1"/>
</dbReference>
<proteinExistence type="inferred from homology"/>
<evidence type="ECO:0000256" key="4">
    <source>
        <dbReference type="ARBA" id="ARBA00022741"/>
    </source>
</evidence>
<comment type="similarity">
    <text evidence="1">Belongs to the ABC transporter superfamily.</text>
</comment>
<evidence type="ECO:0000256" key="8">
    <source>
        <dbReference type="ARBA" id="ARBA00023136"/>
    </source>
</evidence>
<keyword evidence="7" id="KW-0029">Amino-acid transport</keyword>
<evidence type="ECO:0000256" key="9">
    <source>
        <dbReference type="SAM" id="MobiDB-lite"/>
    </source>
</evidence>
<dbReference type="SUPFAM" id="SSF52540">
    <property type="entry name" value="P-loop containing nucleoside triphosphate hydrolases"/>
    <property type="match status" value="1"/>
</dbReference>
<dbReference type="Pfam" id="PF00005">
    <property type="entry name" value="ABC_tran"/>
    <property type="match status" value="1"/>
</dbReference>
<dbReference type="InterPro" id="IPR050086">
    <property type="entry name" value="MetN_ABC_transporter-like"/>
</dbReference>
<dbReference type="EMBL" id="JAUSVP010000016">
    <property type="protein sequence ID" value="MDQ0449628.1"/>
    <property type="molecule type" value="Genomic_DNA"/>
</dbReference>
<dbReference type="InterPro" id="IPR027417">
    <property type="entry name" value="P-loop_NTPase"/>
</dbReference>
<dbReference type="InterPro" id="IPR003593">
    <property type="entry name" value="AAA+_ATPase"/>
</dbReference>
<organism evidence="11 12">
    <name type="scientific">Methylobacterium aerolatum</name>
    <dbReference type="NCBI Taxonomy" id="418708"/>
    <lineage>
        <taxon>Bacteria</taxon>
        <taxon>Pseudomonadati</taxon>
        <taxon>Pseudomonadota</taxon>
        <taxon>Alphaproteobacteria</taxon>
        <taxon>Hyphomicrobiales</taxon>
        <taxon>Methylobacteriaceae</taxon>
        <taxon>Methylobacterium</taxon>
    </lineage>
</organism>
<dbReference type="InterPro" id="IPR017871">
    <property type="entry name" value="ABC_transporter-like_CS"/>
</dbReference>
<keyword evidence="4" id="KW-0547">Nucleotide-binding</keyword>
<reference evidence="11 12" key="1">
    <citation type="submission" date="2023-07" db="EMBL/GenBank/DDBJ databases">
        <title>Genomic Encyclopedia of Type Strains, Phase IV (KMG-IV): sequencing the most valuable type-strain genomes for metagenomic binning, comparative biology and taxonomic classification.</title>
        <authorList>
            <person name="Goeker M."/>
        </authorList>
    </citation>
    <scope>NUCLEOTIDE SEQUENCE [LARGE SCALE GENOMIC DNA]</scope>
    <source>
        <strain evidence="11 12">DSM 19013</strain>
    </source>
</reference>
<dbReference type="InterPro" id="IPR003439">
    <property type="entry name" value="ABC_transporter-like_ATP-bd"/>
</dbReference>
<dbReference type="SUPFAM" id="SSF55021">
    <property type="entry name" value="ACT-like"/>
    <property type="match status" value="1"/>
</dbReference>
<dbReference type="RefSeq" id="WP_238205279.1">
    <property type="nucleotide sequence ID" value="NZ_BPQE01000021.1"/>
</dbReference>
<evidence type="ECO:0000256" key="1">
    <source>
        <dbReference type="ARBA" id="ARBA00005417"/>
    </source>
</evidence>
<dbReference type="Proteomes" id="UP001231124">
    <property type="component" value="Unassembled WGS sequence"/>
</dbReference>
<dbReference type="InterPro" id="IPR045865">
    <property type="entry name" value="ACT-like_dom_sf"/>
</dbReference>
<evidence type="ECO:0000256" key="7">
    <source>
        <dbReference type="ARBA" id="ARBA00022970"/>
    </source>
</evidence>
<dbReference type="InterPro" id="IPR041701">
    <property type="entry name" value="MetN_ABC"/>
</dbReference>
<feature type="domain" description="ABC transporter" evidence="10">
    <location>
        <begin position="28"/>
        <end position="269"/>
    </location>
</feature>
<evidence type="ECO:0000256" key="5">
    <source>
        <dbReference type="ARBA" id="ARBA00022840"/>
    </source>
</evidence>
<dbReference type="PROSITE" id="PS00211">
    <property type="entry name" value="ABC_TRANSPORTER_1"/>
    <property type="match status" value="1"/>
</dbReference>
<sequence length="381" mass="39716">MAATLRSKEPRVPVRPSPTDDADPAPLIRFEGVSKAYPARGGSAPVAALSGIDLSVPRGSILGVIGRSGAGKSTLIRLINGLERPSAGRVLVGGAEVSALDERALRQVRARVGMIFQHFNLLSSRTAADNVALPLEIAGWTKEAIRARVADLLALVGLEDRAHRYPAELSGGQKQRVGIARALATKPDVLLSDEATSALDPETTRAILALLKRINRELGLTIVLITHEMSVIRAVADEVAVIEGGRIVEGGPVYEVFTRPRAEITRSLLAGEAGHGLPPGLAARLAPNPTPGAAPVLRLVFRGPGSDAAIIARLARETGIEAAILAGAVDEIGGEPFGALTVSLSPGPDVLARARAFLAASGVETEELGYLTQRGEESHVA</sequence>
<evidence type="ECO:0000313" key="12">
    <source>
        <dbReference type="Proteomes" id="UP001231124"/>
    </source>
</evidence>
<dbReference type="Pfam" id="PF09383">
    <property type="entry name" value="NIL"/>
    <property type="match status" value="1"/>
</dbReference>
<dbReference type="CDD" id="cd03258">
    <property type="entry name" value="ABC_MetN_methionine_transporter"/>
    <property type="match status" value="1"/>
</dbReference>
<evidence type="ECO:0000256" key="2">
    <source>
        <dbReference type="ARBA" id="ARBA00022448"/>
    </source>
</evidence>
<keyword evidence="2" id="KW-0813">Transport</keyword>
<evidence type="ECO:0000256" key="6">
    <source>
        <dbReference type="ARBA" id="ARBA00022967"/>
    </source>
</evidence>
<feature type="region of interest" description="Disordered" evidence="9">
    <location>
        <begin position="1"/>
        <end position="25"/>
    </location>
</feature>
<dbReference type="Gene3D" id="3.30.70.260">
    <property type="match status" value="1"/>
</dbReference>
<feature type="compositionally biased region" description="Basic and acidic residues" evidence="9">
    <location>
        <begin position="1"/>
        <end position="12"/>
    </location>
</feature>
<evidence type="ECO:0000259" key="10">
    <source>
        <dbReference type="PROSITE" id="PS50893"/>
    </source>
</evidence>
<keyword evidence="3" id="KW-1003">Cell membrane</keyword>
<keyword evidence="12" id="KW-1185">Reference proteome</keyword>
<name>A0ABU0I4S9_9HYPH</name>
<evidence type="ECO:0000313" key="11">
    <source>
        <dbReference type="EMBL" id="MDQ0449628.1"/>
    </source>
</evidence>